<comment type="caution">
    <text evidence="1">The sequence shown here is derived from an EMBL/GenBank/DDBJ whole genome shotgun (WGS) entry which is preliminary data.</text>
</comment>
<accession>A0AAV4A0Z6</accession>
<keyword evidence="2" id="KW-1185">Reference proteome</keyword>
<evidence type="ECO:0000313" key="1">
    <source>
        <dbReference type="EMBL" id="GFO00967.1"/>
    </source>
</evidence>
<dbReference type="EMBL" id="BLXT01003182">
    <property type="protein sequence ID" value="GFO00967.1"/>
    <property type="molecule type" value="Genomic_DNA"/>
</dbReference>
<dbReference type="AlphaFoldDB" id="A0AAV4A0Z6"/>
<sequence length="116" mass="13371">MTLVIWTRFQMQCINDSTKKHHATCSLQKRRPLTGGTFHQPSSLCGRKKLFPGVQRYLHRVRLQTQKKSIGMRQSPQNLSILHSGKILAKFLLNRVIPQLQHVLLSKARFNAVQLT</sequence>
<name>A0AAV4A0Z6_9GAST</name>
<gene>
    <name evidence="1" type="ORF">PoB_002747200</name>
</gene>
<organism evidence="1 2">
    <name type="scientific">Plakobranchus ocellatus</name>
    <dbReference type="NCBI Taxonomy" id="259542"/>
    <lineage>
        <taxon>Eukaryota</taxon>
        <taxon>Metazoa</taxon>
        <taxon>Spiralia</taxon>
        <taxon>Lophotrochozoa</taxon>
        <taxon>Mollusca</taxon>
        <taxon>Gastropoda</taxon>
        <taxon>Heterobranchia</taxon>
        <taxon>Euthyneura</taxon>
        <taxon>Panpulmonata</taxon>
        <taxon>Sacoglossa</taxon>
        <taxon>Placobranchoidea</taxon>
        <taxon>Plakobranchidae</taxon>
        <taxon>Plakobranchus</taxon>
    </lineage>
</organism>
<protein>
    <submittedName>
        <fullName evidence="1">Uncharacterized protein</fullName>
    </submittedName>
</protein>
<reference evidence="1 2" key="1">
    <citation type="journal article" date="2021" name="Elife">
        <title>Chloroplast acquisition without the gene transfer in kleptoplastic sea slugs, Plakobranchus ocellatus.</title>
        <authorList>
            <person name="Maeda T."/>
            <person name="Takahashi S."/>
            <person name="Yoshida T."/>
            <person name="Shimamura S."/>
            <person name="Takaki Y."/>
            <person name="Nagai Y."/>
            <person name="Toyoda A."/>
            <person name="Suzuki Y."/>
            <person name="Arimoto A."/>
            <person name="Ishii H."/>
            <person name="Satoh N."/>
            <person name="Nishiyama T."/>
            <person name="Hasebe M."/>
            <person name="Maruyama T."/>
            <person name="Minagawa J."/>
            <person name="Obokata J."/>
            <person name="Shigenobu S."/>
        </authorList>
    </citation>
    <scope>NUCLEOTIDE SEQUENCE [LARGE SCALE GENOMIC DNA]</scope>
</reference>
<proteinExistence type="predicted"/>
<evidence type="ECO:0000313" key="2">
    <source>
        <dbReference type="Proteomes" id="UP000735302"/>
    </source>
</evidence>
<dbReference type="Proteomes" id="UP000735302">
    <property type="component" value="Unassembled WGS sequence"/>
</dbReference>